<accession>A0A8K0NVJ9</accession>
<sequence length="546" mass="61563">MDRSSPTLLINRPEIRALLNEYARTPLEDLFREGHISACQLPGTNGDTFQLGWQLKTTDTTGTPDISVRLIGEVRHSQERQENRSDQRIECARVSRKSLSKWFADKEYPSWMTATIDGLPNREQVWAILDPKETVQETREESQRSLGSPFRSSPARRLRSTRSTGSAFSIQTRAPLSSSRSSHTRNNSFKQRSTSSQTNFSDSPFRLPGPPASASRRMDKLRRRTSDSSAVSPETFRLTLQGFKMPGDLLLSCNVTSNELTDVQKRYLKGLMRDNPQSVSWDDQTTQVEWAMDVDLVPVENSRIVLRIHFLPNTDHARHSLLGAYHEQGISLSWISQIWPEENYPKWMEAKWTDHPDPHVKRAVRRTFKRIKKGIAYQRQFINTRSDSAVGFSGKHLRRSCLEVAKSVDTTNFSSDFAPNLTASPISHHPTAEPYALTGQLRLETGEDLGYSPFYRGNGDTSQWSLHSTNDTHPYENYTDAGHTSAQYQPSTGVGTLGFGIQALPDGAFPSPADNNPLQEDFADAWISEDPNYGLVPVANDPDYSL</sequence>
<feature type="compositionally biased region" description="Basic and acidic residues" evidence="1">
    <location>
        <begin position="134"/>
        <end position="143"/>
    </location>
</feature>
<reference evidence="2" key="1">
    <citation type="submission" date="2020-04" db="EMBL/GenBank/DDBJ databases">
        <title>Analysis of mating type loci in Filobasidium floriforme.</title>
        <authorList>
            <person name="Nowrousian M."/>
        </authorList>
    </citation>
    <scope>NUCLEOTIDE SEQUENCE</scope>
    <source>
        <strain evidence="2">CBS 6242</strain>
    </source>
</reference>
<feature type="region of interest" description="Disordered" evidence="1">
    <location>
        <begin position="134"/>
        <end position="232"/>
    </location>
</feature>
<organism evidence="2 3">
    <name type="scientific">Filobasidium floriforme</name>
    <dbReference type="NCBI Taxonomy" id="5210"/>
    <lineage>
        <taxon>Eukaryota</taxon>
        <taxon>Fungi</taxon>
        <taxon>Dikarya</taxon>
        <taxon>Basidiomycota</taxon>
        <taxon>Agaricomycotina</taxon>
        <taxon>Tremellomycetes</taxon>
        <taxon>Filobasidiales</taxon>
        <taxon>Filobasidiaceae</taxon>
        <taxon>Filobasidium</taxon>
    </lineage>
</organism>
<proteinExistence type="predicted"/>
<keyword evidence="3" id="KW-1185">Reference proteome</keyword>
<comment type="caution">
    <text evidence="2">The sequence shown here is derived from an EMBL/GenBank/DDBJ whole genome shotgun (WGS) entry which is preliminary data.</text>
</comment>
<feature type="compositionally biased region" description="Polar residues" evidence="1">
    <location>
        <begin position="189"/>
        <end position="202"/>
    </location>
</feature>
<feature type="compositionally biased region" description="Polar residues" evidence="1">
    <location>
        <begin position="161"/>
        <end position="176"/>
    </location>
</feature>
<protein>
    <submittedName>
        <fullName evidence="2">Uncharacterized protein</fullName>
    </submittedName>
</protein>
<evidence type="ECO:0000313" key="2">
    <source>
        <dbReference type="EMBL" id="KAG7571449.1"/>
    </source>
</evidence>
<evidence type="ECO:0000313" key="3">
    <source>
        <dbReference type="Proteomes" id="UP000812966"/>
    </source>
</evidence>
<dbReference type="Proteomes" id="UP000812966">
    <property type="component" value="Unassembled WGS sequence"/>
</dbReference>
<gene>
    <name evidence="2" type="ORF">FFLO_00632</name>
</gene>
<name>A0A8K0NVJ9_9TREE</name>
<dbReference type="EMBL" id="JABELV010000007">
    <property type="protein sequence ID" value="KAG7571449.1"/>
    <property type="molecule type" value="Genomic_DNA"/>
</dbReference>
<feature type="compositionally biased region" description="Low complexity" evidence="1">
    <location>
        <begin position="177"/>
        <end position="188"/>
    </location>
</feature>
<dbReference type="AlphaFoldDB" id="A0A8K0NVJ9"/>
<evidence type="ECO:0000256" key="1">
    <source>
        <dbReference type="SAM" id="MobiDB-lite"/>
    </source>
</evidence>